<evidence type="ECO:0000256" key="1">
    <source>
        <dbReference type="ARBA" id="ARBA00022553"/>
    </source>
</evidence>
<keyword evidence="2" id="KW-0902">Two-component regulatory system</keyword>
<feature type="modified residue" description="4-aspartylphosphate" evidence="4">
    <location>
        <position position="55"/>
    </location>
</feature>
<dbReference type="InterPro" id="IPR011006">
    <property type="entry name" value="CheY-like_superfamily"/>
</dbReference>
<dbReference type="PANTHER" id="PTHR45566:SF1">
    <property type="entry name" value="HTH-TYPE TRANSCRIPTIONAL REGULATOR YHJB-RELATED"/>
    <property type="match status" value="1"/>
</dbReference>
<dbReference type="Pfam" id="PF00196">
    <property type="entry name" value="GerE"/>
    <property type="match status" value="1"/>
</dbReference>
<keyword evidence="1 4" id="KW-0597">Phosphoprotein</keyword>
<evidence type="ECO:0000313" key="7">
    <source>
        <dbReference type="EMBL" id="CUU25255.1"/>
    </source>
</evidence>
<dbReference type="InterPro" id="IPR058245">
    <property type="entry name" value="NreC/VraR/RcsB-like_REC"/>
</dbReference>
<proteinExistence type="predicted"/>
<dbReference type="Proteomes" id="UP000059419">
    <property type="component" value="Chromosome 1"/>
</dbReference>
<dbReference type="GO" id="GO:0006355">
    <property type="term" value="P:regulation of DNA-templated transcription"/>
    <property type="evidence" value="ECO:0007669"/>
    <property type="project" value="InterPro"/>
</dbReference>
<evidence type="ECO:0000256" key="4">
    <source>
        <dbReference type="PROSITE-ProRule" id="PRU00169"/>
    </source>
</evidence>
<feature type="domain" description="HTH luxR-type" evidence="5">
    <location>
        <begin position="140"/>
        <end position="205"/>
    </location>
</feature>
<evidence type="ECO:0000313" key="8">
    <source>
        <dbReference type="Proteomes" id="UP000059419"/>
    </source>
</evidence>
<dbReference type="SUPFAM" id="SSF46894">
    <property type="entry name" value="C-terminal effector domain of the bipartite response regulators"/>
    <property type="match status" value="1"/>
</dbReference>
<feature type="domain" description="Response regulatory" evidence="6">
    <location>
        <begin position="5"/>
        <end position="120"/>
    </location>
</feature>
<dbReference type="AlphaFoldDB" id="A0A0U5L9U9"/>
<dbReference type="PROSITE" id="PS50110">
    <property type="entry name" value="RESPONSE_REGULATORY"/>
    <property type="match status" value="1"/>
</dbReference>
<dbReference type="RefSeq" id="WP_067433785.1">
    <property type="nucleotide sequence ID" value="NZ_LN907827.1"/>
</dbReference>
<dbReference type="PATRIC" id="fig|1619313.3.peg.3141"/>
<evidence type="ECO:0000256" key="2">
    <source>
        <dbReference type="ARBA" id="ARBA00023012"/>
    </source>
</evidence>
<name>A0A0U5L9U9_9GAMM</name>
<dbReference type="PANTHER" id="PTHR45566">
    <property type="entry name" value="HTH-TYPE TRANSCRIPTIONAL REGULATOR YHJB-RELATED"/>
    <property type="match status" value="1"/>
</dbReference>
<dbReference type="SMART" id="SM00421">
    <property type="entry name" value="HTH_LUXR"/>
    <property type="match status" value="1"/>
</dbReference>
<evidence type="ECO:0000256" key="3">
    <source>
        <dbReference type="ARBA" id="ARBA00023125"/>
    </source>
</evidence>
<gene>
    <name evidence="7" type="ORF">EM595_3024</name>
</gene>
<dbReference type="STRING" id="1619313.EM595_3024"/>
<dbReference type="PRINTS" id="PR00038">
    <property type="entry name" value="HTHLUXR"/>
</dbReference>
<dbReference type="InterPro" id="IPR051015">
    <property type="entry name" value="EvgA-like"/>
</dbReference>
<sequence length="207" mass="23134">MHNAKIIIVDEHKIVSSGIQSLLLMNGFCHISVANTIRDAIDAILARHYDIMIFDPEFAENSGIGFLRDLVRSKASLKTIIISESKNNHLIMQSISIGTNGYVSKKENVSTLISAIGCVYNSVDYLPGELVRRSHDYCDEQRRLALLTEREMLILKKLAKGKSNKLIADELGLNNKTVSTYKTKIFQKLDVNNIVDVVEMAKRNAVA</sequence>
<dbReference type="KEGG" id="ege:EM595_3024"/>
<dbReference type="EMBL" id="LN907827">
    <property type="protein sequence ID" value="CUU25255.1"/>
    <property type="molecule type" value="Genomic_DNA"/>
</dbReference>
<dbReference type="CDD" id="cd17535">
    <property type="entry name" value="REC_NarL-like"/>
    <property type="match status" value="1"/>
</dbReference>
<protein>
    <submittedName>
        <fullName evidence="7">LuxR family transcriptional regulator</fullName>
    </submittedName>
</protein>
<accession>A0A0U5L9U9</accession>
<dbReference type="Gene3D" id="3.40.50.2300">
    <property type="match status" value="1"/>
</dbReference>
<dbReference type="SUPFAM" id="SSF52172">
    <property type="entry name" value="CheY-like"/>
    <property type="match status" value="1"/>
</dbReference>
<evidence type="ECO:0000259" key="5">
    <source>
        <dbReference type="PROSITE" id="PS50043"/>
    </source>
</evidence>
<dbReference type="GO" id="GO:0003677">
    <property type="term" value="F:DNA binding"/>
    <property type="evidence" value="ECO:0007669"/>
    <property type="project" value="UniProtKB-KW"/>
</dbReference>
<evidence type="ECO:0000259" key="6">
    <source>
        <dbReference type="PROSITE" id="PS50110"/>
    </source>
</evidence>
<dbReference type="GO" id="GO:0000160">
    <property type="term" value="P:phosphorelay signal transduction system"/>
    <property type="evidence" value="ECO:0007669"/>
    <property type="project" value="InterPro"/>
</dbReference>
<dbReference type="InterPro" id="IPR000792">
    <property type="entry name" value="Tscrpt_reg_LuxR_C"/>
</dbReference>
<dbReference type="CDD" id="cd06170">
    <property type="entry name" value="LuxR_C_like"/>
    <property type="match status" value="1"/>
</dbReference>
<reference evidence="8" key="1">
    <citation type="submission" date="2015-11" db="EMBL/GenBank/DDBJ databases">
        <authorList>
            <person name="Blom J."/>
        </authorList>
    </citation>
    <scope>NUCLEOTIDE SEQUENCE [LARGE SCALE GENOMIC DNA]</scope>
</reference>
<dbReference type="SMART" id="SM00448">
    <property type="entry name" value="REC"/>
    <property type="match status" value="1"/>
</dbReference>
<organism evidence="7 8">
    <name type="scientific">Duffyella gerundensis</name>
    <dbReference type="NCBI Taxonomy" id="1619313"/>
    <lineage>
        <taxon>Bacteria</taxon>
        <taxon>Pseudomonadati</taxon>
        <taxon>Pseudomonadota</taxon>
        <taxon>Gammaproteobacteria</taxon>
        <taxon>Enterobacterales</taxon>
        <taxon>Erwiniaceae</taxon>
        <taxon>Duffyella</taxon>
    </lineage>
</organism>
<dbReference type="Pfam" id="PF00072">
    <property type="entry name" value="Response_reg"/>
    <property type="match status" value="1"/>
</dbReference>
<dbReference type="PROSITE" id="PS50043">
    <property type="entry name" value="HTH_LUXR_2"/>
    <property type="match status" value="1"/>
</dbReference>
<dbReference type="InterPro" id="IPR001789">
    <property type="entry name" value="Sig_transdc_resp-reg_receiver"/>
</dbReference>
<dbReference type="InterPro" id="IPR016032">
    <property type="entry name" value="Sig_transdc_resp-reg_C-effctor"/>
</dbReference>
<keyword evidence="3" id="KW-0238">DNA-binding</keyword>
<keyword evidence="8" id="KW-1185">Reference proteome</keyword>
<dbReference type="OrthoDB" id="9796655at2"/>